<dbReference type="GO" id="GO:0003677">
    <property type="term" value="F:DNA binding"/>
    <property type="evidence" value="ECO:0007669"/>
    <property type="project" value="UniProtKB-KW"/>
</dbReference>
<dbReference type="AlphaFoldDB" id="A0A485M129"/>
<dbReference type="PANTHER" id="PTHR12532:SF6">
    <property type="entry name" value="TRANSCRIPTIONAL REGULATORY PROTEIN YEBC-RELATED"/>
    <property type="match status" value="1"/>
</dbReference>
<dbReference type="InterPro" id="IPR026564">
    <property type="entry name" value="Transcrip_reg_TACO1-like_dom3"/>
</dbReference>
<dbReference type="InterPro" id="IPR002876">
    <property type="entry name" value="Transcrip_reg_TACO1-like"/>
</dbReference>
<accession>A0A485M129</accession>
<sequence length="244" mass="26949">MSGHSKWATIKRKKAKVDAQRGKLFTRLAREIIVAARQGGGDPEGNFRLKTAIQKAKEANIPNENITRAIQRGCGEQGGSSLEEMIYEGYGPGGVAVMLEIMTDNRNRTAGEVRHIFAKNGGNLGETGCVAWMFQETGLIVIDKAENQLDEDDLMLLALECGADDFKVEEESYEIICKPGEIQKVKDSLEKEGVVVALAEVTMIPRSTVSLEGKEAEQMLRLMDALEEHDDVQNAYANFEIEEE</sequence>
<dbReference type="InterPro" id="IPR049083">
    <property type="entry name" value="TACO1_YebC_N"/>
</dbReference>
<evidence type="ECO:0000256" key="5">
    <source>
        <dbReference type="ARBA" id="ARBA00023125"/>
    </source>
</evidence>
<dbReference type="GO" id="GO:0005829">
    <property type="term" value="C:cytosol"/>
    <property type="evidence" value="ECO:0007669"/>
    <property type="project" value="TreeGrafter"/>
</dbReference>
<dbReference type="EMBL" id="CAADRN010000159">
    <property type="protein sequence ID" value="VFU14026.1"/>
    <property type="molecule type" value="Genomic_DNA"/>
</dbReference>
<dbReference type="SUPFAM" id="SSF75625">
    <property type="entry name" value="YebC-like"/>
    <property type="match status" value="1"/>
</dbReference>
<comment type="similarity">
    <text evidence="2">Belongs to the TACO1 family.</text>
</comment>
<evidence type="ECO:0000259" key="8">
    <source>
        <dbReference type="Pfam" id="PF20772"/>
    </source>
</evidence>
<evidence type="ECO:0000256" key="6">
    <source>
        <dbReference type="ARBA" id="ARBA00023163"/>
    </source>
</evidence>
<evidence type="ECO:0000256" key="2">
    <source>
        <dbReference type="ARBA" id="ARBA00008724"/>
    </source>
</evidence>
<dbReference type="FunFam" id="3.30.70.980:FF:000002">
    <property type="entry name" value="Probable transcriptional regulatory protein YebC"/>
    <property type="match status" value="1"/>
</dbReference>
<dbReference type="NCBIfam" id="NF001030">
    <property type="entry name" value="PRK00110.1"/>
    <property type="match status" value="1"/>
</dbReference>
<keyword evidence="5" id="KW-0238">DNA-binding</keyword>
<feature type="domain" description="TACO1/YebC-like second and third" evidence="7">
    <location>
        <begin position="82"/>
        <end position="239"/>
    </location>
</feature>
<proteinExistence type="inferred from homology"/>
<dbReference type="Gene3D" id="1.10.10.200">
    <property type="match status" value="1"/>
</dbReference>
<feature type="domain" description="TACO1/YebC-like N-terminal" evidence="8">
    <location>
        <begin position="5"/>
        <end position="76"/>
    </location>
</feature>
<dbReference type="NCBIfam" id="TIGR01033">
    <property type="entry name" value="YebC/PmpR family DNA-binding transcriptional regulator"/>
    <property type="match status" value="1"/>
</dbReference>
<evidence type="ECO:0000256" key="3">
    <source>
        <dbReference type="ARBA" id="ARBA00022490"/>
    </source>
</evidence>
<keyword evidence="3" id="KW-0963">Cytoplasm</keyword>
<evidence type="ECO:0000256" key="4">
    <source>
        <dbReference type="ARBA" id="ARBA00023015"/>
    </source>
</evidence>
<evidence type="ECO:0000256" key="1">
    <source>
        <dbReference type="ARBA" id="ARBA00004173"/>
    </source>
</evidence>
<evidence type="ECO:0000259" key="7">
    <source>
        <dbReference type="Pfam" id="PF01709"/>
    </source>
</evidence>
<evidence type="ECO:0000313" key="9">
    <source>
        <dbReference type="EMBL" id="VFU14026.1"/>
    </source>
</evidence>
<dbReference type="GO" id="GO:0005739">
    <property type="term" value="C:mitochondrion"/>
    <property type="evidence" value="ECO:0007669"/>
    <property type="project" value="UniProtKB-SubCell"/>
</dbReference>
<comment type="subcellular location">
    <subcellularLocation>
        <location evidence="1">Mitochondrion</location>
    </subcellularLocation>
</comment>
<dbReference type="HAMAP" id="MF_00693">
    <property type="entry name" value="Transcrip_reg_TACO1"/>
    <property type="match status" value="1"/>
</dbReference>
<gene>
    <name evidence="9" type="primary">yrbC</name>
    <name evidence="9" type="ORF">SCFA_2410004</name>
</gene>
<dbReference type="Gene3D" id="3.30.70.980">
    <property type="match status" value="2"/>
</dbReference>
<dbReference type="NCBIfam" id="NF009044">
    <property type="entry name" value="PRK12378.1"/>
    <property type="match status" value="1"/>
</dbReference>
<dbReference type="PANTHER" id="PTHR12532">
    <property type="entry name" value="TRANSLATIONAL ACTIVATOR OF CYTOCHROME C OXIDASE 1"/>
    <property type="match status" value="1"/>
</dbReference>
<protein>
    <submittedName>
        <fullName evidence="9">Putative factor regulating gene expression</fullName>
    </submittedName>
</protein>
<dbReference type="InterPro" id="IPR017856">
    <property type="entry name" value="Integrase-like_N"/>
</dbReference>
<reference evidence="9" key="1">
    <citation type="submission" date="2019-03" db="EMBL/GenBank/DDBJ databases">
        <authorList>
            <person name="Hao L."/>
        </authorList>
    </citation>
    <scope>NUCLEOTIDE SEQUENCE</scope>
</reference>
<name>A0A485M129_9ZZZZ</name>
<dbReference type="FunFam" id="1.10.10.200:FF:000002">
    <property type="entry name" value="Probable transcriptional regulatory protein CLM62_37755"/>
    <property type="match status" value="1"/>
</dbReference>
<organism evidence="9">
    <name type="scientific">anaerobic digester metagenome</name>
    <dbReference type="NCBI Taxonomy" id="1263854"/>
    <lineage>
        <taxon>unclassified sequences</taxon>
        <taxon>metagenomes</taxon>
        <taxon>ecological metagenomes</taxon>
    </lineage>
</organism>
<dbReference type="InterPro" id="IPR048300">
    <property type="entry name" value="TACO1_YebC-like_2nd/3rd_dom"/>
</dbReference>
<dbReference type="Pfam" id="PF01709">
    <property type="entry name" value="Transcrip_reg"/>
    <property type="match status" value="1"/>
</dbReference>
<dbReference type="Pfam" id="PF20772">
    <property type="entry name" value="TACO1_YebC_N"/>
    <property type="match status" value="1"/>
</dbReference>
<dbReference type="InterPro" id="IPR029072">
    <property type="entry name" value="YebC-like"/>
</dbReference>
<keyword evidence="6" id="KW-0804">Transcription</keyword>
<keyword evidence="4" id="KW-0805">Transcription regulation</keyword>